<dbReference type="SUPFAM" id="SSF51419">
    <property type="entry name" value="PLP-binding barrel"/>
    <property type="match status" value="1"/>
</dbReference>
<dbReference type="InterPro" id="IPR001608">
    <property type="entry name" value="Ala_racemase_N"/>
</dbReference>
<reference evidence="5 6" key="1">
    <citation type="submission" date="2021-06" db="EMBL/GenBank/DDBJ databases">
        <title>Genome-based taxonomic framework of Microbacterium strains isolated from marine environment, the description of four new species and reclassification of four preexisting species.</title>
        <authorList>
            <person name="Lee S.D."/>
            <person name="Kim S.-M."/>
            <person name="Byeon Y.-S."/>
            <person name="Yang H.L."/>
            <person name="Kim I.S."/>
        </authorList>
    </citation>
    <scope>NUCLEOTIDE SEQUENCE [LARGE SCALE GENOMIC DNA]</scope>
    <source>
        <strain evidence="5 6">SSW1-51</strain>
    </source>
</reference>
<dbReference type="InterPro" id="IPR009006">
    <property type="entry name" value="Ala_racemase/Decarboxylase_C"/>
</dbReference>
<dbReference type="PRINTS" id="PR00992">
    <property type="entry name" value="ALARACEMASE"/>
</dbReference>
<dbReference type="InterPro" id="IPR020622">
    <property type="entry name" value="Ala_racemase_pyridoxalP-BS"/>
</dbReference>
<dbReference type="SMART" id="SM01005">
    <property type="entry name" value="Ala_racemase_C"/>
    <property type="match status" value="1"/>
</dbReference>
<evidence type="ECO:0000259" key="4">
    <source>
        <dbReference type="SMART" id="SM01005"/>
    </source>
</evidence>
<dbReference type="GO" id="GO:0008784">
    <property type="term" value="F:alanine racemase activity"/>
    <property type="evidence" value="ECO:0007669"/>
    <property type="project" value="UniProtKB-EC"/>
</dbReference>
<proteinExistence type="predicted"/>
<keyword evidence="2" id="KW-0663">Pyridoxal phosphate</keyword>
<dbReference type="InterPro" id="IPR000821">
    <property type="entry name" value="Ala_racemase"/>
</dbReference>
<dbReference type="InterPro" id="IPR029066">
    <property type="entry name" value="PLP-binding_barrel"/>
</dbReference>
<keyword evidence="3 5" id="KW-0413">Isomerase</keyword>
<accession>A0ABY4II08</accession>
<dbReference type="InterPro" id="IPR011079">
    <property type="entry name" value="Ala_racemase_C"/>
</dbReference>
<dbReference type="Pfam" id="PF01168">
    <property type="entry name" value="Ala_racemase_N"/>
    <property type="match status" value="1"/>
</dbReference>
<gene>
    <name evidence="5" type="ORF">KV394_14385</name>
</gene>
<evidence type="ECO:0000313" key="5">
    <source>
        <dbReference type="EMBL" id="UPL12224.1"/>
    </source>
</evidence>
<dbReference type="Proteomes" id="UP000831467">
    <property type="component" value="Chromosome"/>
</dbReference>
<dbReference type="PROSITE" id="PS00395">
    <property type="entry name" value="ALANINE_RACEMASE"/>
    <property type="match status" value="1"/>
</dbReference>
<dbReference type="Gene3D" id="2.40.37.10">
    <property type="entry name" value="Lyase, Ornithine Decarboxylase, Chain A, domain 1"/>
    <property type="match status" value="1"/>
</dbReference>
<evidence type="ECO:0000256" key="2">
    <source>
        <dbReference type="ARBA" id="ARBA00022898"/>
    </source>
</evidence>
<dbReference type="SUPFAM" id="SSF50621">
    <property type="entry name" value="Alanine racemase C-terminal domain-like"/>
    <property type="match status" value="1"/>
</dbReference>
<dbReference type="PANTHER" id="PTHR30511">
    <property type="entry name" value="ALANINE RACEMASE"/>
    <property type="match status" value="1"/>
</dbReference>
<evidence type="ECO:0000313" key="6">
    <source>
        <dbReference type="Proteomes" id="UP000831467"/>
    </source>
</evidence>
<dbReference type="EMBL" id="CP078076">
    <property type="protein sequence ID" value="UPL12224.1"/>
    <property type="molecule type" value="Genomic_DNA"/>
</dbReference>
<dbReference type="PANTHER" id="PTHR30511:SF0">
    <property type="entry name" value="ALANINE RACEMASE, CATABOLIC-RELATED"/>
    <property type="match status" value="1"/>
</dbReference>
<comment type="cofactor">
    <cofactor evidence="1">
        <name>pyridoxal 5'-phosphate</name>
        <dbReference type="ChEBI" id="CHEBI:597326"/>
    </cofactor>
</comment>
<evidence type="ECO:0000256" key="1">
    <source>
        <dbReference type="ARBA" id="ARBA00001933"/>
    </source>
</evidence>
<dbReference type="RefSeq" id="WP_247981741.1">
    <property type="nucleotide sequence ID" value="NZ_CP078076.1"/>
</dbReference>
<protein>
    <submittedName>
        <fullName evidence="5">Alanine racemase</fullName>
        <ecNumber evidence="5">5.1.1.1</ecNumber>
    </submittedName>
</protein>
<organism evidence="5 6">
    <name type="scientific">Microbacterium sufflavum</name>
    <dbReference type="NCBI Taxonomy" id="2851649"/>
    <lineage>
        <taxon>Bacteria</taxon>
        <taxon>Bacillati</taxon>
        <taxon>Actinomycetota</taxon>
        <taxon>Actinomycetes</taxon>
        <taxon>Micrococcales</taxon>
        <taxon>Microbacteriaceae</taxon>
        <taxon>Microbacterium</taxon>
    </lineage>
</organism>
<name>A0ABY4II08_9MICO</name>
<keyword evidence="6" id="KW-1185">Reference proteome</keyword>
<feature type="domain" description="Alanine racemase C-terminal" evidence="4">
    <location>
        <begin position="240"/>
        <end position="345"/>
    </location>
</feature>
<dbReference type="Gene3D" id="3.20.20.10">
    <property type="entry name" value="Alanine racemase"/>
    <property type="match status" value="1"/>
</dbReference>
<evidence type="ECO:0000256" key="3">
    <source>
        <dbReference type="ARBA" id="ARBA00023235"/>
    </source>
</evidence>
<sequence>MSRPELRLSARTLRDNIAAVTSRLDGCELMLVLKDDAYGHGLTWTVETAVQAGVTSFGSYDVRGGLDVRRLVGPEARVFAWATSTDAEIDEALLQGIDLGVGTVEYLHRIIARAEALGAVARVHLKIDTGLHRNGVLPEDWPGAIAQARAAEAAGHLSLEGIWSHIAEASDREDDDAQAVFLDAVRAAGGTGPTPAALHLTASAASWWRPELRGTVARIGAFCYGIRSADGPELEGVRPVARLVAPVARVEEGRAVIEVGAFDGLPSTLVGARVGTPAGARVLERIEPFFAQIEGWAGLSVGDEVTIFGPGEAGESSATTLAERIDTVGEEILTRLSPRIRRVPVD</sequence>
<dbReference type="EC" id="5.1.1.1" evidence="5"/>
<dbReference type="Pfam" id="PF00842">
    <property type="entry name" value="Ala_racemase_C"/>
    <property type="match status" value="1"/>
</dbReference>